<dbReference type="InterPro" id="IPR038404">
    <property type="entry name" value="TRAP_DctP_sf"/>
</dbReference>
<dbReference type="AlphaFoldDB" id="A0A170PL15"/>
<dbReference type="InterPro" id="IPR045758">
    <property type="entry name" value="AdeT1/2"/>
</dbReference>
<protein>
    <recommendedName>
        <fullName evidence="2">AdeT</fullName>
    </recommendedName>
</protein>
<evidence type="ECO:0000313" key="1">
    <source>
        <dbReference type="EMBL" id="CUS40756.1"/>
    </source>
</evidence>
<name>A0A170PL15_9ZZZZ</name>
<dbReference type="Pfam" id="PF19582">
    <property type="entry name" value="AdeT1_2"/>
    <property type="match status" value="1"/>
</dbReference>
<gene>
    <name evidence="1" type="ORF">MGWOODY_Tha2039</name>
</gene>
<organism evidence="1">
    <name type="scientific">hydrothermal vent metagenome</name>
    <dbReference type="NCBI Taxonomy" id="652676"/>
    <lineage>
        <taxon>unclassified sequences</taxon>
        <taxon>metagenomes</taxon>
        <taxon>ecological metagenomes</taxon>
    </lineage>
</organism>
<dbReference type="Gene3D" id="3.40.190.170">
    <property type="entry name" value="Bacterial extracellular solute-binding protein, family 7"/>
    <property type="match status" value="1"/>
</dbReference>
<dbReference type="EMBL" id="CZQC01000024">
    <property type="protein sequence ID" value="CUS40756.1"/>
    <property type="molecule type" value="Genomic_DNA"/>
</dbReference>
<proteinExistence type="predicted"/>
<sequence>MSAKTFLTILLGTLLGVSQVYAATSSDDLAGKRLDKLETTVMNPNLPLEKRIRALRKLYSDQFVNGKIDRTFCIWDPLGKSGPIASAADDQKLRSLHYGMDLTIIAYQDEKKLVDELRSGDVCDAALISGGSALEFNRFSGTIESMGGLPERQHLQLLMQVLASPKMADRLTGDEYVFLGLATIGGTYAFMGDRSQRSLMSLKNRKLAISEDDPAMAAIASSIRADAVPGSMMASVQTFADGETSSMISSIIAYLVMGSGQVSPNIGILREPLAQSTVQLIGRLDKFPAGLAQILREDFLFKFENYARRVDKEQAIIPENFWIDMNEADKAKQEIMLRDVRLKLRDQGVYDPAMLRLERKIRCKFAPGRDECTNPVE</sequence>
<evidence type="ECO:0008006" key="2">
    <source>
        <dbReference type="Google" id="ProtNLM"/>
    </source>
</evidence>
<reference evidence="1" key="1">
    <citation type="submission" date="2015-10" db="EMBL/GenBank/DDBJ databases">
        <authorList>
            <person name="Gilbert D.G."/>
        </authorList>
    </citation>
    <scope>NUCLEOTIDE SEQUENCE</scope>
</reference>
<accession>A0A170PL15</accession>